<name>A0ABR9JD15_9MICC</name>
<protein>
    <submittedName>
        <fullName evidence="2">Tagatose 1,6-diphosphate aldolase GatY/KbaY</fullName>
        <ecNumber evidence="2">4.1.2.40</ecNumber>
    </submittedName>
</protein>
<organism evidence="2 3">
    <name type="scientific">Nesterenkonia lutea</name>
    <dbReference type="NCBI Taxonomy" id="272919"/>
    <lineage>
        <taxon>Bacteria</taxon>
        <taxon>Bacillati</taxon>
        <taxon>Actinomycetota</taxon>
        <taxon>Actinomycetes</taxon>
        <taxon>Micrococcales</taxon>
        <taxon>Micrococcaceae</taxon>
        <taxon>Nesterenkonia</taxon>
    </lineage>
</organism>
<proteinExistence type="predicted"/>
<dbReference type="PANTHER" id="PTHR30304:SF0">
    <property type="entry name" value="D-TAGATOSE-1,6-BISPHOSPHATE ALDOLASE SUBUNIT GATY-RELATED"/>
    <property type="match status" value="1"/>
</dbReference>
<evidence type="ECO:0000313" key="2">
    <source>
        <dbReference type="EMBL" id="MBE1523678.1"/>
    </source>
</evidence>
<gene>
    <name evidence="2" type="ORF">H4W27_000796</name>
</gene>
<dbReference type="InterPro" id="IPR050246">
    <property type="entry name" value="Class_II_FBP_aldolase"/>
</dbReference>
<dbReference type="PANTHER" id="PTHR30304">
    <property type="entry name" value="D-TAGATOSE-1,6-BISPHOSPHATE ALDOLASE"/>
    <property type="match status" value="1"/>
</dbReference>
<dbReference type="RefSeq" id="WP_225938996.1">
    <property type="nucleotide sequence ID" value="NZ_BAAALJ010000014.1"/>
</dbReference>
<dbReference type="EMBL" id="JADBED010000001">
    <property type="protein sequence ID" value="MBE1523678.1"/>
    <property type="molecule type" value="Genomic_DNA"/>
</dbReference>
<comment type="caution">
    <text evidence="2">The sequence shown here is derived from an EMBL/GenBank/DDBJ whole genome shotgun (WGS) entry which is preliminary data.</text>
</comment>
<evidence type="ECO:0000313" key="3">
    <source>
        <dbReference type="Proteomes" id="UP000643525"/>
    </source>
</evidence>
<dbReference type="Pfam" id="PF01116">
    <property type="entry name" value="F_bP_aldolase"/>
    <property type="match status" value="1"/>
</dbReference>
<keyword evidence="2" id="KW-0456">Lyase</keyword>
<accession>A0ABR9JD15</accession>
<dbReference type="SUPFAM" id="SSF51569">
    <property type="entry name" value="Aldolase"/>
    <property type="match status" value="1"/>
</dbReference>
<dbReference type="InterPro" id="IPR013785">
    <property type="entry name" value="Aldolase_TIM"/>
</dbReference>
<dbReference type="GO" id="GO:0009025">
    <property type="term" value="F:tagatose-bisphosphate aldolase activity"/>
    <property type="evidence" value="ECO:0007669"/>
    <property type="project" value="UniProtKB-EC"/>
</dbReference>
<keyword evidence="3" id="KW-1185">Reference proteome</keyword>
<dbReference type="EC" id="4.1.2.40" evidence="2"/>
<sequence length="289" mass="30236">MVVKPVVAHTAGRFMREMVQRAVARDSAVPAFAVYDFGTAQAIVEASEKVGSAVILLVPPKVAGGIGGLRFIQALRCLADDISTAVSVQLDHATDLSLIDSAVRAGADAVLADGSRLSMEANAEFVAQTREIVGNAVTLEAELGNIAGDEDIALQSRASPFTDAGEVADFLRLSGADLLAVSVGNVHGQYSGEPKLGWGRIAELKVAAANVPLVLHGASGLSEQDLAAAPAAGIGKINFNTELRVALFDMLRSEIDGHIDRGFDMVGLQRDWHDKASGFALATLRRLSP</sequence>
<comment type="cofactor">
    <cofactor evidence="1">
        <name>Zn(2+)</name>
        <dbReference type="ChEBI" id="CHEBI:29105"/>
    </cofactor>
</comment>
<dbReference type="Proteomes" id="UP000643525">
    <property type="component" value="Unassembled WGS sequence"/>
</dbReference>
<dbReference type="PIRSF" id="PIRSF001359">
    <property type="entry name" value="F_bP_aldolase_II"/>
    <property type="match status" value="1"/>
</dbReference>
<dbReference type="Gene3D" id="3.20.20.70">
    <property type="entry name" value="Aldolase class I"/>
    <property type="match status" value="1"/>
</dbReference>
<reference evidence="2 3" key="1">
    <citation type="submission" date="2020-10" db="EMBL/GenBank/DDBJ databases">
        <title>Sequencing the genomes of 1000 actinobacteria strains.</title>
        <authorList>
            <person name="Klenk H.-P."/>
        </authorList>
    </citation>
    <scope>NUCLEOTIDE SEQUENCE [LARGE SCALE GENOMIC DNA]</scope>
    <source>
        <strain evidence="2 3">DSM 15666</strain>
    </source>
</reference>
<dbReference type="InterPro" id="IPR000771">
    <property type="entry name" value="FBA_II"/>
</dbReference>
<evidence type="ECO:0000256" key="1">
    <source>
        <dbReference type="ARBA" id="ARBA00001947"/>
    </source>
</evidence>